<dbReference type="AlphaFoldDB" id="A0AAW1Y193"/>
<feature type="region of interest" description="Disordered" evidence="1">
    <location>
        <begin position="16"/>
        <end position="60"/>
    </location>
</feature>
<gene>
    <name evidence="2" type="ORF">M0R45_007602</name>
</gene>
<organism evidence="2 3">
    <name type="scientific">Rubus argutus</name>
    <name type="common">Southern blackberry</name>
    <dbReference type="NCBI Taxonomy" id="59490"/>
    <lineage>
        <taxon>Eukaryota</taxon>
        <taxon>Viridiplantae</taxon>
        <taxon>Streptophyta</taxon>
        <taxon>Embryophyta</taxon>
        <taxon>Tracheophyta</taxon>
        <taxon>Spermatophyta</taxon>
        <taxon>Magnoliopsida</taxon>
        <taxon>eudicotyledons</taxon>
        <taxon>Gunneridae</taxon>
        <taxon>Pentapetalae</taxon>
        <taxon>rosids</taxon>
        <taxon>fabids</taxon>
        <taxon>Rosales</taxon>
        <taxon>Rosaceae</taxon>
        <taxon>Rosoideae</taxon>
        <taxon>Rosoideae incertae sedis</taxon>
        <taxon>Rubus</taxon>
    </lineage>
</organism>
<dbReference type="PANTHER" id="PTHR38370">
    <property type="entry name" value="BETA-1,4-XYLOSIDASE"/>
    <property type="match status" value="1"/>
</dbReference>
<comment type="caution">
    <text evidence="2">The sequence shown here is derived from an EMBL/GenBank/DDBJ whole genome shotgun (WGS) entry which is preliminary data.</text>
</comment>
<name>A0AAW1Y193_RUBAR</name>
<evidence type="ECO:0000313" key="2">
    <source>
        <dbReference type="EMBL" id="KAK9941910.1"/>
    </source>
</evidence>
<dbReference type="PANTHER" id="PTHR38370:SF1">
    <property type="entry name" value="BETA-1,4-XYLOSIDASE"/>
    <property type="match status" value="1"/>
</dbReference>
<accession>A0AAW1Y193</accession>
<dbReference type="Proteomes" id="UP001457282">
    <property type="component" value="Unassembled WGS sequence"/>
</dbReference>
<evidence type="ECO:0000313" key="3">
    <source>
        <dbReference type="Proteomes" id="UP001457282"/>
    </source>
</evidence>
<reference evidence="2 3" key="1">
    <citation type="journal article" date="2023" name="G3 (Bethesda)">
        <title>A chromosome-length genome assembly and annotation of blackberry (Rubus argutus, cv. 'Hillquist').</title>
        <authorList>
            <person name="Bruna T."/>
            <person name="Aryal R."/>
            <person name="Dudchenko O."/>
            <person name="Sargent D.J."/>
            <person name="Mead D."/>
            <person name="Buti M."/>
            <person name="Cavallini A."/>
            <person name="Hytonen T."/>
            <person name="Andres J."/>
            <person name="Pham M."/>
            <person name="Weisz D."/>
            <person name="Mascagni F."/>
            <person name="Usai G."/>
            <person name="Natali L."/>
            <person name="Bassil N."/>
            <person name="Fernandez G.E."/>
            <person name="Lomsadze A."/>
            <person name="Armour M."/>
            <person name="Olukolu B."/>
            <person name="Poorten T."/>
            <person name="Britton C."/>
            <person name="Davik J."/>
            <person name="Ashrafi H."/>
            <person name="Aiden E.L."/>
            <person name="Borodovsky M."/>
            <person name="Worthington M."/>
        </authorList>
    </citation>
    <scope>NUCLEOTIDE SEQUENCE [LARGE SCALE GENOMIC DNA]</scope>
    <source>
        <strain evidence="2">PI 553951</strain>
    </source>
</reference>
<protein>
    <submittedName>
        <fullName evidence="2">Uncharacterized protein</fullName>
    </submittedName>
</protein>
<dbReference type="EMBL" id="JBEDUW010000002">
    <property type="protein sequence ID" value="KAK9941910.1"/>
    <property type="molecule type" value="Genomic_DNA"/>
</dbReference>
<keyword evidence="3" id="KW-1185">Reference proteome</keyword>
<sequence length="103" mass="11440">MEGLIPYLLHAMKKKRPQHKYRSFSGNNNSNRSYHLLTGGNDSLEGSSHRRTRSEFPAPATADLFEFTHSGSYKEEGGVSASLPGGSNKGFYPYQVANRKCSK</sequence>
<proteinExistence type="predicted"/>
<evidence type="ECO:0000256" key="1">
    <source>
        <dbReference type="SAM" id="MobiDB-lite"/>
    </source>
</evidence>
<feature type="compositionally biased region" description="Low complexity" evidence="1">
    <location>
        <begin position="23"/>
        <end position="33"/>
    </location>
</feature>